<evidence type="ECO:0000313" key="9">
    <source>
        <dbReference type="EMBL" id="NWH06246.1"/>
    </source>
</evidence>
<dbReference type="Proteomes" id="UP000553343">
    <property type="component" value="Unassembled WGS sequence"/>
</dbReference>
<evidence type="ECO:0000313" key="10">
    <source>
        <dbReference type="Proteomes" id="UP000553343"/>
    </source>
</evidence>
<organism evidence="9 10">
    <name type="scientific">Desulfobacter latus</name>
    <dbReference type="NCBI Taxonomy" id="2292"/>
    <lineage>
        <taxon>Bacteria</taxon>
        <taxon>Pseudomonadati</taxon>
        <taxon>Thermodesulfobacteriota</taxon>
        <taxon>Desulfobacteria</taxon>
        <taxon>Desulfobacterales</taxon>
        <taxon>Desulfobacteraceae</taxon>
        <taxon>Desulfobacter</taxon>
    </lineage>
</organism>
<comment type="subcellular location">
    <subcellularLocation>
        <location evidence="1">Cell membrane</location>
        <topology evidence="1">Multi-pass membrane protein</topology>
    </subcellularLocation>
</comment>
<evidence type="ECO:0000256" key="6">
    <source>
        <dbReference type="ARBA" id="ARBA00023136"/>
    </source>
</evidence>
<feature type="transmembrane region" description="Helical" evidence="7">
    <location>
        <begin position="56"/>
        <end position="74"/>
    </location>
</feature>
<feature type="transmembrane region" description="Helical" evidence="7">
    <location>
        <begin position="183"/>
        <end position="213"/>
    </location>
</feature>
<evidence type="ECO:0000256" key="1">
    <source>
        <dbReference type="ARBA" id="ARBA00004651"/>
    </source>
</evidence>
<dbReference type="InterPro" id="IPR050622">
    <property type="entry name" value="CPA3_antiporter_subunitB"/>
</dbReference>
<gene>
    <name evidence="9" type="ORF">HXW94_14860</name>
</gene>
<dbReference type="GO" id="GO:0005886">
    <property type="term" value="C:plasma membrane"/>
    <property type="evidence" value="ECO:0007669"/>
    <property type="project" value="UniProtKB-SubCell"/>
</dbReference>
<keyword evidence="10" id="KW-1185">Reference proteome</keyword>
<proteinExistence type="inferred from homology"/>
<dbReference type="PANTHER" id="PTHR33932:SF4">
    <property type="entry name" value="NA(+)_H(+) ANTIPORTER SUBUNIT B"/>
    <property type="match status" value="1"/>
</dbReference>
<feature type="domain" description="Na+/H+ antiporter MnhB subunit-related protein" evidence="8">
    <location>
        <begin position="93"/>
        <end position="207"/>
    </location>
</feature>
<evidence type="ECO:0000256" key="3">
    <source>
        <dbReference type="ARBA" id="ARBA00022475"/>
    </source>
</evidence>
<reference evidence="9 10" key="1">
    <citation type="submission" date="2020-06" db="EMBL/GenBank/DDBJ databases">
        <title>High-quality draft genome of sulfate reducer Desulfobacter latus type strain AcrS2 isolated from marine sediment.</title>
        <authorList>
            <person name="Hoppe M."/>
            <person name="Larsen C.K."/>
            <person name="Marshall I.P.G."/>
            <person name="Schramm A."/>
            <person name="Marietou A.G."/>
        </authorList>
    </citation>
    <scope>NUCLEOTIDE SEQUENCE [LARGE SCALE GENOMIC DNA]</scope>
    <source>
        <strain evidence="9 10">AcRS2</strain>
    </source>
</reference>
<evidence type="ECO:0000256" key="4">
    <source>
        <dbReference type="ARBA" id="ARBA00022692"/>
    </source>
</evidence>
<comment type="caution">
    <text evidence="9">The sequence shown here is derived from an EMBL/GenBank/DDBJ whole genome shotgun (WGS) entry which is preliminary data.</text>
</comment>
<evidence type="ECO:0000256" key="5">
    <source>
        <dbReference type="ARBA" id="ARBA00022989"/>
    </source>
</evidence>
<feature type="transmembrane region" description="Helical" evidence="7">
    <location>
        <begin position="94"/>
        <end position="115"/>
    </location>
</feature>
<name>A0A850TFL3_9BACT</name>
<accession>A0A850TFL3</accession>
<keyword evidence="5 7" id="KW-1133">Transmembrane helix</keyword>
<feature type="transmembrane region" description="Helical" evidence="7">
    <location>
        <begin position="159"/>
        <end position="177"/>
    </location>
</feature>
<evidence type="ECO:0000259" key="8">
    <source>
        <dbReference type="Pfam" id="PF04039"/>
    </source>
</evidence>
<dbReference type="NCBIfam" id="NF009219">
    <property type="entry name" value="PRK12567.1-3"/>
    <property type="match status" value="1"/>
</dbReference>
<dbReference type="InterPro" id="IPR007182">
    <property type="entry name" value="MnhB"/>
</dbReference>
<sequence length="219" mass="23863">MTVIYLIIIAAVFVKLSVFVHGVPEVCVDIVGTIVSETGVPNAVAGILLRNRVYDTVFEVMVFSIAVQGVHVFLSRHAPVKFVTYVREETSVILARLGASVSAMLCVELALRGHLSPGGGFAAGVAGGTAIGLVAITSPPEEMQRHYERWRAKTAEKSVLLLFLVLTGIFLHRPDWFRGDMAALFSALAIPFFNLLIALKVTIGTWTVTHLFIRYRGLL</sequence>
<keyword evidence="3" id="KW-1003">Cell membrane</keyword>
<dbReference type="EMBL" id="JACADJ010000065">
    <property type="protein sequence ID" value="NWH06246.1"/>
    <property type="molecule type" value="Genomic_DNA"/>
</dbReference>
<evidence type="ECO:0000256" key="2">
    <source>
        <dbReference type="ARBA" id="ARBA00009425"/>
    </source>
</evidence>
<comment type="similarity">
    <text evidence="2">Belongs to the CPA3 antiporters (TC 2.A.63) subunit B family.</text>
</comment>
<feature type="transmembrane region" description="Helical" evidence="7">
    <location>
        <begin position="121"/>
        <end position="138"/>
    </location>
</feature>
<protein>
    <submittedName>
        <fullName evidence="9">Cation:proton antiporter</fullName>
    </submittedName>
</protein>
<dbReference type="Pfam" id="PF04039">
    <property type="entry name" value="MnhB"/>
    <property type="match status" value="1"/>
</dbReference>
<keyword evidence="6 7" id="KW-0472">Membrane</keyword>
<evidence type="ECO:0000256" key="7">
    <source>
        <dbReference type="SAM" id="Phobius"/>
    </source>
</evidence>
<dbReference type="PANTHER" id="PTHR33932">
    <property type="entry name" value="NA(+)/H(+) ANTIPORTER SUBUNIT B"/>
    <property type="match status" value="1"/>
</dbReference>
<keyword evidence="4 7" id="KW-0812">Transmembrane</keyword>
<dbReference type="AlphaFoldDB" id="A0A850TFL3"/>